<evidence type="ECO:0000313" key="3">
    <source>
        <dbReference type="Proteomes" id="UP000070620"/>
    </source>
</evidence>
<dbReference type="AlphaFoldDB" id="A0A136PNN6"/>
<dbReference type="OrthoDB" id="3405380at2"/>
<evidence type="ECO:0008006" key="4">
    <source>
        <dbReference type="Google" id="ProtNLM"/>
    </source>
</evidence>
<sequence length="144" mass="14675">MTQRRTIRTALLALALMVAGLMVATGPAQAAATDSAQASTGASAGSGSFARVAYDPAKSSAATPKAATVTPITTKARTTDAPLPGFCTYNGNQGATAHVTCSIVVPATVYVFCSDGNYFYGYLPTPGIWALTATPCYATGYHLV</sequence>
<feature type="signal peptide" evidence="1">
    <location>
        <begin position="1"/>
        <end position="30"/>
    </location>
</feature>
<dbReference type="RefSeq" id="WP_067369162.1">
    <property type="nucleotide sequence ID" value="NZ_JBIUBN010000037.1"/>
</dbReference>
<keyword evidence="1" id="KW-0732">Signal</keyword>
<comment type="caution">
    <text evidence="2">The sequence shown here is derived from an EMBL/GenBank/DDBJ whole genome shotgun (WGS) entry which is preliminary data.</text>
</comment>
<gene>
    <name evidence="2" type="ORF">AWW66_21000</name>
</gene>
<proteinExistence type="predicted"/>
<dbReference type="Proteomes" id="UP000070620">
    <property type="component" value="Unassembled WGS sequence"/>
</dbReference>
<accession>A0A136PNN6</accession>
<organism evidence="2 3">
    <name type="scientific">Micromonospora rosaria</name>
    <dbReference type="NCBI Taxonomy" id="47874"/>
    <lineage>
        <taxon>Bacteria</taxon>
        <taxon>Bacillati</taxon>
        <taxon>Actinomycetota</taxon>
        <taxon>Actinomycetes</taxon>
        <taxon>Micromonosporales</taxon>
        <taxon>Micromonosporaceae</taxon>
        <taxon>Micromonospora</taxon>
    </lineage>
</organism>
<protein>
    <recommendedName>
        <fullName evidence="4">Ig-like domain-containing protein</fullName>
    </recommendedName>
</protein>
<feature type="chain" id="PRO_5007478260" description="Ig-like domain-containing protein" evidence="1">
    <location>
        <begin position="31"/>
        <end position="144"/>
    </location>
</feature>
<keyword evidence="3" id="KW-1185">Reference proteome</keyword>
<name>A0A136PNN6_9ACTN</name>
<reference evidence="2 3" key="1">
    <citation type="submission" date="2016-01" db="EMBL/GenBank/DDBJ databases">
        <title>Whole genome sequence and analysis of Micromonospora rosaria DSM 803, which can produce antibacterial substance rosamicin.</title>
        <authorList>
            <person name="Yang H."/>
            <person name="He X."/>
            <person name="Zhu D."/>
        </authorList>
    </citation>
    <scope>NUCLEOTIDE SEQUENCE [LARGE SCALE GENOMIC DNA]</scope>
    <source>
        <strain evidence="2 3">DSM 803</strain>
    </source>
</reference>
<dbReference type="EMBL" id="LRQV01000086">
    <property type="protein sequence ID" value="KXK60045.1"/>
    <property type="molecule type" value="Genomic_DNA"/>
</dbReference>
<evidence type="ECO:0000313" key="2">
    <source>
        <dbReference type="EMBL" id="KXK60045.1"/>
    </source>
</evidence>
<evidence type="ECO:0000256" key="1">
    <source>
        <dbReference type="SAM" id="SignalP"/>
    </source>
</evidence>